<dbReference type="Pfam" id="PF01593">
    <property type="entry name" value="Amino_oxidase"/>
    <property type="match status" value="1"/>
</dbReference>
<reference evidence="4" key="1">
    <citation type="submission" date="2016-06" db="EMBL/GenBank/DDBJ databases">
        <authorList>
            <person name="Varghese N."/>
            <person name="Submissions Spin"/>
        </authorList>
    </citation>
    <scope>NUCLEOTIDE SEQUENCE [LARGE SCALE GENOMIC DNA]</scope>
    <source>
        <strain evidence="4">DSM 43819</strain>
    </source>
</reference>
<dbReference type="AlphaFoldDB" id="A0A1C5IRH5"/>
<dbReference type="EMBL" id="LT607754">
    <property type="protein sequence ID" value="SCG60958.1"/>
    <property type="molecule type" value="Genomic_DNA"/>
</dbReference>
<dbReference type="SUPFAM" id="SSF51905">
    <property type="entry name" value="FAD/NAD(P)-binding domain"/>
    <property type="match status" value="1"/>
</dbReference>
<evidence type="ECO:0000313" key="3">
    <source>
        <dbReference type="EMBL" id="SCG60958.1"/>
    </source>
</evidence>
<feature type="domain" description="Amine oxidase" evidence="2">
    <location>
        <begin position="14"/>
        <end position="406"/>
    </location>
</feature>
<gene>
    <name evidence="3" type="ORF">GA0070613_3324</name>
</gene>
<dbReference type="RefSeq" id="WP_089013099.1">
    <property type="nucleotide sequence ID" value="NZ_LT607754.1"/>
</dbReference>
<dbReference type="InterPro" id="IPR002937">
    <property type="entry name" value="Amino_oxidase"/>
</dbReference>
<dbReference type="OrthoDB" id="9767561at2"/>
<organism evidence="3 4">
    <name type="scientific">Micromonospora inositola</name>
    <dbReference type="NCBI Taxonomy" id="47865"/>
    <lineage>
        <taxon>Bacteria</taxon>
        <taxon>Bacillati</taxon>
        <taxon>Actinomycetota</taxon>
        <taxon>Actinomycetes</taxon>
        <taxon>Micromonosporales</taxon>
        <taxon>Micromonosporaceae</taxon>
        <taxon>Micromonospora</taxon>
    </lineage>
</organism>
<dbReference type="Gene3D" id="3.50.50.60">
    <property type="entry name" value="FAD/NAD(P)-binding domain"/>
    <property type="match status" value="1"/>
</dbReference>
<dbReference type="PANTHER" id="PTHR42841">
    <property type="entry name" value="AMINE OXIDASE"/>
    <property type="match status" value="1"/>
</dbReference>
<proteinExistence type="predicted"/>
<evidence type="ECO:0000259" key="2">
    <source>
        <dbReference type="Pfam" id="PF01593"/>
    </source>
</evidence>
<dbReference type="GO" id="GO:0016491">
    <property type="term" value="F:oxidoreductase activity"/>
    <property type="evidence" value="ECO:0007669"/>
    <property type="project" value="InterPro"/>
</dbReference>
<sequence>MLAETDVVVVGGGLAGLAAARRLHRAGVPWRLLEAGDRLGGRVATDQVDGYLLDRGFQVLNTAYPRLGTLLDVDTLDLGWFTSGVLVRRGDRLDRLVNPLREPTAAARTATAAVGSLLDRLRFAALATGCATLPVSRLLAAPETTSEAALRRAGLSDAMIEELLRPFLSGVLIDRELETSSHVLAMVLRSFARGRLGLPAHGMGALPRAIADPLPADLIELDTPVAEVAPGRVRTQAGDIGCRAVVVAVDPPAAATLLPRLGRVRMHSYHTYYHAADTAPLDEPILLVDGDRRELVANTVVLSNAAPTYAPAGRHLVATSVVGPQAPPEPVIRRELDRLYGRSTADWTHLTTVSIPAALPAAPPPQGRLRKPVALGDGLFVAGDHRDSPSIQGALTSGWRTAGAVLTALRPSQGGPSEPDGGAEAIS</sequence>
<evidence type="ECO:0000313" key="4">
    <source>
        <dbReference type="Proteomes" id="UP000198221"/>
    </source>
</evidence>
<dbReference type="InterPro" id="IPR036188">
    <property type="entry name" value="FAD/NAD-bd_sf"/>
</dbReference>
<protein>
    <submittedName>
        <fullName evidence="3">Phytoene dehydrogenase-related protein</fullName>
    </submittedName>
</protein>
<accession>A0A1C5IRH5</accession>
<evidence type="ECO:0000256" key="1">
    <source>
        <dbReference type="SAM" id="MobiDB-lite"/>
    </source>
</evidence>
<dbReference type="Proteomes" id="UP000198221">
    <property type="component" value="Chromosome I"/>
</dbReference>
<keyword evidence="4" id="KW-1185">Reference proteome</keyword>
<feature type="region of interest" description="Disordered" evidence="1">
    <location>
        <begin position="408"/>
        <end position="427"/>
    </location>
</feature>
<name>A0A1C5IRH5_9ACTN</name>